<dbReference type="AlphaFoldDB" id="A0A8H6ZD02"/>
<evidence type="ECO:0000313" key="3">
    <source>
        <dbReference type="Proteomes" id="UP000623467"/>
    </source>
</evidence>
<evidence type="ECO:0000313" key="2">
    <source>
        <dbReference type="EMBL" id="KAF7374016.1"/>
    </source>
</evidence>
<dbReference type="EMBL" id="JACAZH010000002">
    <property type="protein sequence ID" value="KAF7374016.1"/>
    <property type="molecule type" value="Genomic_DNA"/>
</dbReference>
<feature type="region of interest" description="Disordered" evidence="1">
    <location>
        <begin position="1"/>
        <end position="91"/>
    </location>
</feature>
<comment type="caution">
    <text evidence="2">The sequence shown here is derived from an EMBL/GenBank/DDBJ whole genome shotgun (WGS) entry which is preliminary data.</text>
</comment>
<dbReference type="OrthoDB" id="3242924at2759"/>
<sequence>MLIEPSESESEPESPENESFDSGGEDISVAELVFSQSPQYIAPPPASSQESTSPIKPPMEVDIEDGGASDSDSESQSHSGGDAFNSLAPEPDEDFEVDVWRQFDEELDIDQPLSREDMVRELEEMLAPDQEAELWAIRSEDYEITDDVWAEIWAETAAAMRHIPADFVRLLSDNHGYFTAEAWCFWIVYMAPILLAGRFRDEKYYLHACQFSDIVKTCISFQLTYVEIDELEANIIDWVRKYEDYYYQYEEDRLSACPLTIHGLLHVPDDIRFCGPSWGTWTFWIERFCGYLQASLRSRRHPWANLNNHVLQLAYLEQLGARYDLTDELSRFNQPDKSKLSESEKMYDDYPDVILRAPYKATHNPNDITRARIAGYISAVIHKKRNIIKKKLPENMPRWGRMRIAGDGDRIRSVSATSAKHDETERDMTYVRYELNVRQDDSWIPRIFYGQLQEILVCQLPKDDFWSEMSGRTRLLAVITPCTTFGKDASKERACCTQTTSPIVVDLRTIVAGVGRIQTRRQWYIVDRSQGLLHPTFRTP</sequence>
<dbReference type="Proteomes" id="UP000623467">
    <property type="component" value="Unassembled WGS sequence"/>
</dbReference>
<gene>
    <name evidence="2" type="ORF">MSAN_00282000</name>
</gene>
<reference evidence="2" key="1">
    <citation type="submission" date="2020-05" db="EMBL/GenBank/DDBJ databases">
        <title>Mycena genomes resolve the evolution of fungal bioluminescence.</title>
        <authorList>
            <person name="Tsai I.J."/>
        </authorList>
    </citation>
    <scope>NUCLEOTIDE SEQUENCE</scope>
    <source>
        <strain evidence="2">160909Yilan</strain>
    </source>
</reference>
<feature type="compositionally biased region" description="Acidic residues" evidence="1">
    <location>
        <begin position="61"/>
        <end position="73"/>
    </location>
</feature>
<dbReference type="PANTHER" id="PTHR46579:SF1">
    <property type="entry name" value="F5_8 TYPE C DOMAIN-CONTAINING PROTEIN"/>
    <property type="match status" value="1"/>
</dbReference>
<organism evidence="2 3">
    <name type="scientific">Mycena sanguinolenta</name>
    <dbReference type="NCBI Taxonomy" id="230812"/>
    <lineage>
        <taxon>Eukaryota</taxon>
        <taxon>Fungi</taxon>
        <taxon>Dikarya</taxon>
        <taxon>Basidiomycota</taxon>
        <taxon>Agaricomycotina</taxon>
        <taxon>Agaricomycetes</taxon>
        <taxon>Agaricomycetidae</taxon>
        <taxon>Agaricales</taxon>
        <taxon>Marasmiineae</taxon>
        <taxon>Mycenaceae</taxon>
        <taxon>Mycena</taxon>
    </lineage>
</organism>
<keyword evidence="3" id="KW-1185">Reference proteome</keyword>
<accession>A0A8H6ZD02</accession>
<proteinExistence type="predicted"/>
<name>A0A8H6ZD02_9AGAR</name>
<protein>
    <submittedName>
        <fullName evidence="2">Uncharacterized protein</fullName>
    </submittedName>
</protein>
<evidence type="ECO:0000256" key="1">
    <source>
        <dbReference type="SAM" id="MobiDB-lite"/>
    </source>
</evidence>
<feature type="compositionally biased region" description="Acidic residues" evidence="1">
    <location>
        <begin position="1"/>
        <end position="19"/>
    </location>
</feature>
<dbReference type="PANTHER" id="PTHR46579">
    <property type="entry name" value="F5/8 TYPE C DOMAIN-CONTAINING PROTEIN-RELATED"/>
    <property type="match status" value="1"/>
</dbReference>